<evidence type="ECO:0000259" key="4">
    <source>
        <dbReference type="Pfam" id="PF26577"/>
    </source>
</evidence>
<accession>A0A8S3XKS8</accession>
<dbReference type="InterPro" id="IPR006676">
    <property type="entry name" value="tRNA_splic"/>
</dbReference>
<evidence type="ECO:0000313" key="5">
    <source>
        <dbReference type="EMBL" id="CAG5025853.1"/>
    </source>
</evidence>
<evidence type="ECO:0000256" key="2">
    <source>
        <dbReference type="PIRNR" id="PIRNR017250"/>
    </source>
</evidence>
<sequence length="282" mass="32240">MIRLYLENGVAYVWNADDWHLLRTKHRVCGSLIGSVPSLPRQNDFQGLPMALMSEETALLLELGICELCVAKNINENPSEEEKLNIKIQDQRILDEQAEAFRKKKIEQISQKIDIIVAGKQKKLLLKGITNVHLDKQTLLQEEINKFPSLAPSQTLVHLPTEHPREIDITTVPVDILQPSVVDKEGKIRYSIFKDLWTKGYYITTGSKFGSDYLLYPGDPVRFHATYMVRCVYDTMTFFRPTNLVAFGRLSVAVNKIAVLAFCNRYGNIEYQSLQWHDSING</sequence>
<dbReference type="InterPro" id="IPR006677">
    <property type="entry name" value="tRNA_intron_Endonuc_cat-like"/>
</dbReference>
<dbReference type="Pfam" id="PF01974">
    <property type="entry name" value="tRNA_int_endo"/>
    <property type="match status" value="1"/>
</dbReference>
<comment type="similarity">
    <text evidence="2">Belongs to the tRNA-intron endonuclease family.</text>
</comment>
<comment type="caution">
    <text evidence="5">The sequence shown here is derived from an EMBL/GenBank/DDBJ whole genome shotgun (WGS) entry which is preliminary data.</text>
</comment>
<organism evidence="5 6">
    <name type="scientific">Parnassius apollo</name>
    <name type="common">Apollo butterfly</name>
    <name type="synonym">Papilio apollo</name>
    <dbReference type="NCBI Taxonomy" id="110799"/>
    <lineage>
        <taxon>Eukaryota</taxon>
        <taxon>Metazoa</taxon>
        <taxon>Ecdysozoa</taxon>
        <taxon>Arthropoda</taxon>
        <taxon>Hexapoda</taxon>
        <taxon>Insecta</taxon>
        <taxon>Pterygota</taxon>
        <taxon>Neoptera</taxon>
        <taxon>Endopterygota</taxon>
        <taxon>Lepidoptera</taxon>
        <taxon>Glossata</taxon>
        <taxon>Ditrysia</taxon>
        <taxon>Papilionoidea</taxon>
        <taxon>Papilionidae</taxon>
        <taxon>Parnassiinae</taxon>
        <taxon>Parnassini</taxon>
        <taxon>Parnassius</taxon>
        <taxon>Parnassius</taxon>
    </lineage>
</organism>
<dbReference type="Proteomes" id="UP000691718">
    <property type="component" value="Unassembled WGS sequence"/>
</dbReference>
<proteinExistence type="inferred from homology"/>
<dbReference type="PIRSF" id="PIRSF017250">
    <property type="entry name" value="tRNA_splic_SEN34"/>
    <property type="match status" value="1"/>
</dbReference>
<feature type="domain" description="tRNA intron endonuclease catalytic" evidence="3">
    <location>
        <begin position="188"/>
        <end position="271"/>
    </location>
</feature>
<keyword evidence="1 2" id="KW-0456">Lyase</keyword>
<feature type="domain" description="TSEN34 N-terminal" evidence="4">
    <location>
        <begin position="2"/>
        <end position="69"/>
    </location>
</feature>
<comment type="function">
    <text evidence="2">Constitutes one of the two catalytic subunit of the tRNA-splicing endonuclease complex, a complex responsible for identification and cleavage of the splice sites in pre-tRNA. It cleaves pre-tRNA at the 5'- and 3'-splice sites to release the intron. The products are an intron and two tRNA half-molecules bearing 2',3'-cyclic phosphate and 5'-OH termini. There are no conserved sequences at the splice sites, but the intron is invariably located at the same site in the gene, placing the splice sites an invariant distance from the constant structural features of the tRNA body.</text>
</comment>
<evidence type="ECO:0000259" key="3">
    <source>
        <dbReference type="Pfam" id="PF01974"/>
    </source>
</evidence>
<dbReference type="OrthoDB" id="48041at2759"/>
<dbReference type="PANTHER" id="PTHR13070:SF0">
    <property type="entry name" value="TRNA-SPLICING ENDONUCLEASE SUBUNIT SEN34"/>
    <property type="match status" value="1"/>
</dbReference>
<dbReference type="PANTHER" id="PTHR13070">
    <property type="entry name" value="TRNA-SPLICING ENDONUCLEASE SUBUNIT SEN34-RELATED"/>
    <property type="match status" value="1"/>
</dbReference>
<protein>
    <recommendedName>
        <fullName evidence="2">tRNA-splicing endonuclease subunit Sen34</fullName>
        <ecNumber evidence="2">4.6.1.16</ecNumber>
    </recommendedName>
</protein>
<dbReference type="GO" id="GO:0000379">
    <property type="term" value="P:tRNA-type intron splice site recognition and cleavage"/>
    <property type="evidence" value="ECO:0007669"/>
    <property type="project" value="TreeGrafter"/>
</dbReference>
<evidence type="ECO:0000256" key="1">
    <source>
        <dbReference type="ARBA" id="ARBA00023239"/>
    </source>
</evidence>
<dbReference type="CDD" id="cd22363">
    <property type="entry name" value="tRNA-intron_lyase_C"/>
    <property type="match status" value="1"/>
</dbReference>
<dbReference type="InterPro" id="IPR059049">
    <property type="entry name" value="TSEN34_N"/>
</dbReference>
<gene>
    <name evidence="5" type="ORF">PAPOLLO_LOCUS18500</name>
</gene>
<reference evidence="5" key="1">
    <citation type="submission" date="2021-04" db="EMBL/GenBank/DDBJ databases">
        <authorList>
            <person name="Tunstrom K."/>
        </authorList>
    </citation>
    <scope>NUCLEOTIDE SEQUENCE</scope>
</reference>
<dbReference type="NCBIfam" id="TIGR00324">
    <property type="entry name" value="endA"/>
    <property type="match status" value="1"/>
</dbReference>
<dbReference type="AlphaFoldDB" id="A0A8S3XKS8"/>
<dbReference type="GO" id="GO:0000213">
    <property type="term" value="F:tRNA-intron lyase activity"/>
    <property type="evidence" value="ECO:0007669"/>
    <property type="project" value="InterPro"/>
</dbReference>
<dbReference type="Pfam" id="PF26577">
    <property type="entry name" value="TSEN34_N"/>
    <property type="match status" value="1"/>
</dbReference>
<dbReference type="EC" id="4.6.1.16" evidence="2"/>
<evidence type="ECO:0000313" key="6">
    <source>
        <dbReference type="Proteomes" id="UP000691718"/>
    </source>
</evidence>
<keyword evidence="2" id="KW-0819">tRNA processing</keyword>
<keyword evidence="6" id="KW-1185">Reference proteome</keyword>
<dbReference type="InterPro" id="IPR016690">
    <property type="entry name" value="TSEN34"/>
</dbReference>
<name>A0A8S3XKS8_PARAO</name>
<dbReference type="EMBL" id="CAJQZP010001172">
    <property type="protein sequence ID" value="CAG5025853.1"/>
    <property type="molecule type" value="Genomic_DNA"/>
</dbReference>